<accession>A0ABV4R6E8</accession>
<name>A0ABV4R6E8_9ACTN</name>
<reference evidence="4 5" key="1">
    <citation type="submission" date="2023-11" db="EMBL/GenBank/DDBJ databases">
        <title>Actinomadura monticuli sp. nov., isolated from volcanic ash.</title>
        <authorList>
            <person name="Lee S.D."/>
            <person name="Yang H."/>
            <person name="Kim I.S."/>
        </authorList>
    </citation>
    <scope>NUCLEOTIDE SEQUENCE [LARGE SCALE GENOMIC DNA]</scope>
    <source>
        <strain evidence="4 5">DSM 45346</strain>
    </source>
</reference>
<keyword evidence="5" id="KW-1185">Reference proteome</keyword>
<comment type="caution">
    <text evidence="4">The sequence shown here is derived from an EMBL/GenBank/DDBJ whole genome shotgun (WGS) entry which is preliminary data.</text>
</comment>
<proteinExistence type="predicted"/>
<keyword evidence="3" id="KW-0732">Signal</keyword>
<feature type="transmembrane region" description="Helical" evidence="2">
    <location>
        <begin position="197"/>
        <end position="218"/>
    </location>
</feature>
<gene>
    <name evidence="4" type="ORF">SM436_32665</name>
</gene>
<evidence type="ECO:0000256" key="1">
    <source>
        <dbReference type="SAM" id="MobiDB-lite"/>
    </source>
</evidence>
<keyword evidence="2" id="KW-1133">Transmembrane helix</keyword>
<evidence type="ECO:0000313" key="4">
    <source>
        <dbReference type="EMBL" id="MFA1558467.1"/>
    </source>
</evidence>
<dbReference type="PROSITE" id="PS51257">
    <property type="entry name" value="PROKAR_LIPOPROTEIN"/>
    <property type="match status" value="1"/>
</dbReference>
<feature type="region of interest" description="Disordered" evidence="1">
    <location>
        <begin position="226"/>
        <end position="268"/>
    </location>
</feature>
<feature type="chain" id="PRO_5047537721" description="TPM domain-containing protein" evidence="3">
    <location>
        <begin position="24"/>
        <end position="268"/>
    </location>
</feature>
<keyword evidence="2" id="KW-0812">Transmembrane</keyword>
<keyword evidence="2" id="KW-0472">Membrane</keyword>
<evidence type="ECO:0000313" key="5">
    <source>
        <dbReference type="Proteomes" id="UP001569904"/>
    </source>
</evidence>
<evidence type="ECO:0000256" key="2">
    <source>
        <dbReference type="SAM" id="Phobius"/>
    </source>
</evidence>
<sequence length="268" mass="28949">MRRGWSVLVIGALLACLPAPASAAPLERAEQVSRIDHLTAELRRDPVYVTDHAPRAVPEDAAQRIKKAVARLGVPAYVAVTPARLADGYGTEDLVPLLHDDLGRPGVYIVADPTSSSFSAVQYGGATLPVQDAVWATWSELPSDAGAVAMVERFVEIALSGHAEERRERAGPRPKSKVRIALDARDRSEREASRAEWRAFAGGTTLSGAALLLLLVLYRRRTARAKTAQAGKTQAGKTHARKAQAEKMRGKTARPGSAAQRKKRGKRR</sequence>
<evidence type="ECO:0008006" key="6">
    <source>
        <dbReference type="Google" id="ProtNLM"/>
    </source>
</evidence>
<feature type="region of interest" description="Disordered" evidence="1">
    <location>
        <begin position="163"/>
        <end position="185"/>
    </location>
</feature>
<protein>
    <recommendedName>
        <fullName evidence="6">TPM domain-containing protein</fullName>
    </recommendedName>
</protein>
<dbReference type="EMBL" id="JAXCEH010000031">
    <property type="protein sequence ID" value="MFA1558467.1"/>
    <property type="molecule type" value="Genomic_DNA"/>
</dbReference>
<dbReference type="Proteomes" id="UP001569904">
    <property type="component" value="Unassembled WGS sequence"/>
</dbReference>
<dbReference type="RefSeq" id="WP_371945488.1">
    <property type="nucleotide sequence ID" value="NZ_JAXCEH010000031.1"/>
</dbReference>
<evidence type="ECO:0000256" key="3">
    <source>
        <dbReference type="SAM" id="SignalP"/>
    </source>
</evidence>
<feature type="signal peptide" evidence="3">
    <location>
        <begin position="1"/>
        <end position="23"/>
    </location>
</feature>
<organism evidence="4 5">
    <name type="scientific">Actinomadura chokoriensis</name>
    <dbReference type="NCBI Taxonomy" id="454156"/>
    <lineage>
        <taxon>Bacteria</taxon>
        <taxon>Bacillati</taxon>
        <taxon>Actinomycetota</taxon>
        <taxon>Actinomycetes</taxon>
        <taxon>Streptosporangiales</taxon>
        <taxon>Thermomonosporaceae</taxon>
        <taxon>Actinomadura</taxon>
    </lineage>
</organism>
<feature type="compositionally biased region" description="Low complexity" evidence="1">
    <location>
        <begin position="226"/>
        <end position="237"/>
    </location>
</feature>